<evidence type="ECO:0000313" key="4">
    <source>
        <dbReference type="Proteomes" id="UP001497392"/>
    </source>
</evidence>
<keyword evidence="2" id="KW-1133">Transmembrane helix</keyword>
<feature type="transmembrane region" description="Helical" evidence="2">
    <location>
        <begin position="390"/>
        <end position="416"/>
    </location>
</feature>
<keyword evidence="2" id="KW-0812">Transmembrane</keyword>
<feature type="compositionally biased region" description="Polar residues" evidence="1">
    <location>
        <begin position="609"/>
        <end position="619"/>
    </location>
</feature>
<feature type="region of interest" description="Disordered" evidence="1">
    <location>
        <begin position="423"/>
        <end position="619"/>
    </location>
</feature>
<dbReference type="EMBL" id="CAXHTA020000010">
    <property type="protein sequence ID" value="CAL5224403.1"/>
    <property type="molecule type" value="Genomic_DNA"/>
</dbReference>
<feature type="compositionally biased region" description="Low complexity" evidence="1">
    <location>
        <begin position="63"/>
        <end position="78"/>
    </location>
</feature>
<name>A0ABP1FWZ0_9CHLO</name>
<feature type="region of interest" description="Disordered" evidence="1">
    <location>
        <begin position="50"/>
        <end position="99"/>
    </location>
</feature>
<evidence type="ECO:0000256" key="2">
    <source>
        <dbReference type="SAM" id="Phobius"/>
    </source>
</evidence>
<dbReference type="Proteomes" id="UP001497392">
    <property type="component" value="Unassembled WGS sequence"/>
</dbReference>
<evidence type="ECO:0000256" key="1">
    <source>
        <dbReference type="SAM" id="MobiDB-lite"/>
    </source>
</evidence>
<protein>
    <submittedName>
        <fullName evidence="3">G7085 protein</fullName>
    </submittedName>
</protein>
<evidence type="ECO:0000313" key="3">
    <source>
        <dbReference type="EMBL" id="CAL5224403.1"/>
    </source>
</evidence>
<proteinExistence type="predicted"/>
<comment type="caution">
    <text evidence="3">The sequence shown here is derived from an EMBL/GenBank/DDBJ whole genome shotgun (WGS) entry which is preliminary data.</text>
</comment>
<feature type="compositionally biased region" description="Low complexity" evidence="1">
    <location>
        <begin position="327"/>
        <end position="354"/>
    </location>
</feature>
<feature type="region of interest" description="Disordered" evidence="1">
    <location>
        <begin position="270"/>
        <end position="290"/>
    </location>
</feature>
<reference evidence="3 4" key="1">
    <citation type="submission" date="2024-06" db="EMBL/GenBank/DDBJ databases">
        <authorList>
            <person name="Kraege A."/>
            <person name="Thomma B."/>
        </authorList>
    </citation>
    <scope>NUCLEOTIDE SEQUENCE [LARGE SCALE GENOMIC DNA]</scope>
</reference>
<feature type="compositionally biased region" description="Polar residues" evidence="1">
    <location>
        <begin position="277"/>
        <end position="290"/>
    </location>
</feature>
<feature type="compositionally biased region" description="Low complexity" evidence="1">
    <location>
        <begin position="510"/>
        <end position="521"/>
    </location>
</feature>
<feature type="region of interest" description="Disordered" evidence="1">
    <location>
        <begin position="325"/>
        <end position="364"/>
    </location>
</feature>
<keyword evidence="4" id="KW-1185">Reference proteome</keyword>
<keyword evidence="2" id="KW-0472">Membrane</keyword>
<organism evidence="3 4">
    <name type="scientific">Coccomyxa viridis</name>
    <dbReference type="NCBI Taxonomy" id="1274662"/>
    <lineage>
        <taxon>Eukaryota</taxon>
        <taxon>Viridiplantae</taxon>
        <taxon>Chlorophyta</taxon>
        <taxon>core chlorophytes</taxon>
        <taxon>Trebouxiophyceae</taxon>
        <taxon>Trebouxiophyceae incertae sedis</taxon>
        <taxon>Coccomyxaceae</taxon>
        <taxon>Coccomyxa</taxon>
    </lineage>
</organism>
<sequence>MHEKPQLGLAICFLAVSLGGRHVTALRGSERHLEQLSFSIPSSAIPGLLGLASPTTPSPAPVPGTSAPSAEAAAAASPHTDDNADAQPPEAPSTGIMGLLPMMGNNLLQRMHNNQNDTSNVHTLNLTISAATAPAPGPSKLQTSQQLGNITTEQQGPDIKVDVHVDPVIAVNGGVHISANGTDAMPLLAAVLPPSPVSGPPPPTVYGGTTLPDSHADDGPVTALPPVTPEENAAFNTAVPPAICGGGAASSMACPPATQPYTQSLLARNTPERSIDDPSSSTGIRSLSQGPTGLPLDALLGSNDTQQDSAKILAAVEGAAQAVHNLSPPGANAASPSGVPAGSTSSSSESPASSDEAHPGAAASPYAREGAVFPQGGVIWPPRFDSPSNWALILTATSSTITCVAVIFLVLLFLVFRVSGGRASGTREGGSRNVPGQALPPKGSGSSLVSQDSHRKRLQRLSPGRERRVRMLRFLDRRTSTITPARATSPLPQDLEKGVPRRASPPQGVSSPLRGSSSPTSQDALLPPQNRQRASAFKPRVPKATAAGAIISSGPMPLPSPFASRQEQNVGGSPGAESPGIAPSPFASKEVQAPFSSPPHSADSGRPAQHSSSGFLSCL</sequence>
<gene>
    <name evidence="3" type="primary">g7085</name>
    <name evidence="3" type="ORF">VP750_LOCUS6062</name>
</gene>
<accession>A0ABP1FWZ0</accession>